<dbReference type="OrthoDB" id="9802632at2"/>
<keyword evidence="2" id="KW-1003">Cell membrane</keyword>
<evidence type="ECO:0000256" key="2">
    <source>
        <dbReference type="ARBA" id="ARBA00022475"/>
    </source>
</evidence>
<evidence type="ECO:0000259" key="11">
    <source>
        <dbReference type="Pfam" id="PF00535"/>
    </source>
</evidence>
<proteinExistence type="inferred from homology"/>
<keyword evidence="5" id="KW-0472">Membrane</keyword>
<dbReference type="EMBL" id="QXJK01000001">
    <property type="protein sequence ID" value="RIX36931.1"/>
    <property type="molecule type" value="Genomic_DNA"/>
</dbReference>
<comment type="function">
    <text evidence="6">Catalyzes the glycosylation of 4,4'-diaponeurosporenoate, i.e. the esterification of glucose at the C1'' position with the carboxyl group of 4,4'-diaponeurosporenic acid, to form glycosyl-4,4'-diaponeurosporenoate. This is a step in the biosynthesis of staphyloxanthin, an orange pigment present in most staphylococci strains.</text>
</comment>
<dbReference type="PANTHER" id="PTHR43646:SF2">
    <property type="entry name" value="GLYCOSYLTRANSFERASE 2-LIKE DOMAIN-CONTAINING PROTEIN"/>
    <property type="match status" value="1"/>
</dbReference>
<comment type="similarity">
    <text evidence="8">Belongs to the glycosyltransferase 2 family. CrtQ subfamily.</text>
</comment>
<evidence type="ECO:0000313" key="13">
    <source>
        <dbReference type="Proteomes" id="UP000285278"/>
    </source>
</evidence>
<keyword evidence="3" id="KW-0328">Glycosyltransferase</keyword>
<dbReference type="AlphaFoldDB" id="A0A418QA93"/>
<evidence type="ECO:0000256" key="3">
    <source>
        <dbReference type="ARBA" id="ARBA00022676"/>
    </source>
</evidence>
<evidence type="ECO:0000256" key="1">
    <source>
        <dbReference type="ARBA" id="ARBA00004236"/>
    </source>
</evidence>
<evidence type="ECO:0000256" key="9">
    <source>
        <dbReference type="ARBA" id="ARBA00040345"/>
    </source>
</evidence>
<keyword evidence="4 12" id="KW-0808">Transferase</keyword>
<protein>
    <recommendedName>
        <fullName evidence="9">4,4'-diaponeurosporenoate glycosyltransferase</fullName>
    </recommendedName>
</protein>
<comment type="subcellular location">
    <subcellularLocation>
        <location evidence="1">Cell membrane</location>
    </subcellularLocation>
</comment>
<feature type="domain" description="Glycosyltransferase 2-like" evidence="11">
    <location>
        <begin position="30"/>
        <end position="126"/>
    </location>
</feature>
<evidence type="ECO:0000256" key="10">
    <source>
        <dbReference type="SAM" id="MobiDB-lite"/>
    </source>
</evidence>
<evidence type="ECO:0000256" key="8">
    <source>
        <dbReference type="ARBA" id="ARBA00038120"/>
    </source>
</evidence>
<evidence type="ECO:0000256" key="7">
    <source>
        <dbReference type="ARBA" id="ARBA00037904"/>
    </source>
</evidence>
<dbReference type="Pfam" id="PF00535">
    <property type="entry name" value="Glycos_transf_2"/>
    <property type="match status" value="1"/>
</dbReference>
<reference evidence="12 13" key="1">
    <citation type="submission" date="2018-09" db="EMBL/GenBank/DDBJ databases">
        <title>Optimization and identification of Corynebacterium falsenii FN1-14 from fish paste.</title>
        <authorList>
            <person name="Daroonpunt R."/>
            <person name="Tanasupawat S."/>
        </authorList>
    </citation>
    <scope>NUCLEOTIDE SEQUENCE [LARGE SCALE GENOMIC DNA]</scope>
    <source>
        <strain evidence="12 13">FN1-14</strain>
    </source>
</reference>
<name>A0A418QA93_9CORY</name>
<evidence type="ECO:0000256" key="6">
    <source>
        <dbReference type="ARBA" id="ARBA00037281"/>
    </source>
</evidence>
<dbReference type="Gene3D" id="3.90.550.10">
    <property type="entry name" value="Spore Coat Polysaccharide Biosynthesis Protein SpsA, Chain A"/>
    <property type="match status" value="1"/>
</dbReference>
<dbReference type="InterPro" id="IPR001173">
    <property type="entry name" value="Glyco_trans_2-like"/>
</dbReference>
<organism evidence="12 13">
    <name type="scientific">Corynebacterium falsenii</name>
    <dbReference type="NCBI Taxonomy" id="108486"/>
    <lineage>
        <taxon>Bacteria</taxon>
        <taxon>Bacillati</taxon>
        <taxon>Actinomycetota</taxon>
        <taxon>Actinomycetes</taxon>
        <taxon>Mycobacteriales</taxon>
        <taxon>Corynebacteriaceae</taxon>
        <taxon>Corynebacterium</taxon>
    </lineage>
</organism>
<gene>
    <name evidence="12" type="ORF">D3M95_01630</name>
</gene>
<dbReference type="CDD" id="cd00761">
    <property type="entry name" value="Glyco_tranf_GTA_type"/>
    <property type="match status" value="1"/>
</dbReference>
<feature type="region of interest" description="Disordered" evidence="10">
    <location>
        <begin position="1"/>
        <end position="21"/>
    </location>
</feature>
<accession>A0A418QA93</accession>
<dbReference type="GO" id="GO:0005886">
    <property type="term" value="C:plasma membrane"/>
    <property type="evidence" value="ECO:0007669"/>
    <property type="project" value="UniProtKB-SubCell"/>
</dbReference>
<keyword evidence="13" id="KW-1185">Reference proteome</keyword>
<dbReference type="STRING" id="1451189.CFAL_10310"/>
<dbReference type="Proteomes" id="UP000285278">
    <property type="component" value="Unassembled WGS sequence"/>
</dbReference>
<dbReference type="InterPro" id="IPR029044">
    <property type="entry name" value="Nucleotide-diphossugar_trans"/>
</dbReference>
<evidence type="ECO:0000313" key="12">
    <source>
        <dbReference type="EMBL" id="RIX36931.1"/>
    </source>
</evidence>
<dbReference type="GO" id="GO:0016757">
    <property type="term" value="F:glycosyltransferase activity"/>
    <property type="evidence" value="ECO:0007669"/>
    <property type="project" value="UniProtKB-KW"/>
</dbReference>
<evidence type="ECO:0000256" key="4">
    <source>
        <dbReference type="ARBA" id="ARBA00022679"/>
    </source>
</evidence>
<dbReference type="PANTHER" id="PTHR43646">
    <property type="entry name" value="GLYCOSYLTRANSFERASE"/>
    <property type="match status" value="1"/>
</dbReference>
<dbReference type="SUPFAM" id="SSF53448">
    <property type="entry name" value="Nucleotide-diphospho-sugar transferases"/>
    <property type="match status" value="1"/>
</dbReference>
<evidence type="ECO:0000256" key="5">
    <source>
        <dbReference type="ARBA" id="ARBA00023136"/>
    </source>
</evidence>
<sequence length="279" mass="31267">MRYAEQPALTTGLRRERIDTTVSTPPPTLSVVIPCLNDAPLLRRCLTTIAAQTDPRHEIIVVDNGSTDDSAAVAREFGARVVDEPRRGITWATQSGFDAATGDIMLRTDADITMPRDFMARLRATWTRALRNPGRRVVGVTGGGEFEIPGWHGRALTAAYLGSYRLTAGWALGHQPFFGTNYSISRAWWNEVRESVDFSDTLVHEDMHLSFAVRPDETVWLQSDLVLPMDPRAVQGAGQVAHRFRRGFHTIRVNWARELPQNRLSRRGALPAALDRWVR</sequence>
<comment type="caution">
    <text evidence="12">The sequence shown here is derived from an EMBL/GenBank/DDBJ whole genome shotgun (WGS) entry which is preliminary data.</text>
</comment>
<comment type="pathway">
    <text evidence="7">Carotenoid biosynthesis; staphyloxanthin biosynthesis; staphyloxanthin from farnesyl diphosphate: step 4/5.</text>
</comment>